<dbReference type="SUPFAM" id="SSF101821">
    <property type="entry name" value="Aminopeptidase/glucanase lid domain"/>
    <property type="match status" value="1"/>
</dbReference>
<dbReference type="Pfam" id="PF05343">
    <property type="entry name" value="Peptidase_M42"/>
    <property type="match status" value="1"/>
</dbReference>
<evidence type="ECO:0000256" key="5">
    <source>
        <dbReference type="ARBA" id="ARBA00022801"/>
    </source>
</evidence>
<keyword evidence="8" id="KW-1185">Reference proteome</keyword>
<dbReference type="PANTHER" id="PTHR32481:SF20">
    <property type="entry name" value="AMINOPEPTIDASE YSDC"/>
    <property type="match status" value="1"/>
</dbReference>
<reference evidence="8" key="1">
    <citation type="journal article" date="2019" name="Int. J. Syst. Evol. Microbiol.">
        <title>The Global Catalogue of Microorganisms (GCM) 10K type strain sequencing project: providing services to taxonomists for standard genome sequencing and annotation.</title>
        <authorList>
            <consortium name="The Broad Institute Genomics Platform"/>
            <consortium name="The Broad Institute Genome Sequencing Center for Infectious Disease"/>
            <person name="Wu L."/>
            <person name="Ma J."/>
        </authorList>
    </citation>
    <scope>NUCLEOTIDE SEQUENCE [LARGE SCALE GENOMIC DNA]</scope>
    <source>
        <strain evidence="8">JCM 14370</strain>
    </source>
</reference>
<evidence type="ECO:0000256" key="3">
    <source>
        <dbReference type="ARBA" id="ARBA00022670"/>
    </source>
</evidence>
<dbReference type="Proteomes" id="UP000632222">
    <property type="component" value="Unassembled WGS sequence"/>
</dbReference>
<evidence type="ECO:0000313" key="8">
    <source>
        <dbReference type="Proteomes" id="UP000632222"/>
    </source>
</evidence>
<evidence type="ECO:0000256" key="2">
    <source>
        <dbReference type="ARBA" id="ARBA00022438"/>
    </source>
</evidence>
<organism evidence="7 8">
    <name type="scientific">Deinococcus roseus</name>
    <dbReference type="NCBI Taxonomy" id="392414"/>
    <lineage>
        <taxon>Bacteria</taxon>
        <taxon>Thermotogati</taxon>
        <taxon>Deinococcota</taxon>
        <taxon>Deinococci</taxon>
        <taxon>Deinococcales</taxon>
        <taxon>Deinococcaceae</taxon>
        <taxon>Deinococcus</taxon>
    </lineage>
</organism>
<dbReference type="SUPFAM" id="SSF53187">
    <property type="entry name" value="Zn-dependent exopeptidases"/>
    <property type="match status" value="1"/>
</dbReference>
<protein>
    <submittedName>
        <fullName evidence="7">Endoglucanase</fullName>
    </submittedName>
</protein>
<evidence type="ECO:0000313" key="7">
    <source>
        <dbReference type="EMBL" id="GGJ57870.1"/>
    </source>
</evidence>
<comment type="similarity">
    <text evidence="1 6">Belongs to the peptidase M42 family.</text>
</comment>
<keyword evidence="2" id="KW-0031">Aminopeptidase</keyword>
<dbReference type="InterPro" id="IPR051464">
    <property type="entry name" value="Peptidase_M42_aminopept"/>
</dbReference>
<name>A0ABQ2DHI7_9DEIO</name>
<dbReference type="PIRSF" id="PIRSF001123">
    <property type="entry name" value="PepA_GA"/>
    <property type="match status" value="1"/>
</dbReference>
<comment type="caution">
    <text evidence="7">The sequence shown here is derived from an EMBL/GenBank/DDBJ whole genome shotgun (WGS) entry which is preliminary data.</text>
</comment>
<evidence type="ECO:0000256" key="4">
    <source>
        <dbReference type="ARBA" id="ARBA00022723"/>
    </source>
</evidence>
<gene>
    <name evidence="7" type="ORF">GCM10008938_49970</name>
</gene>
<sequence length="347" mass="37449">MSHITFLKSLLETAGPSGYEERATSAWLQEAATFADQTYKDRYGNAFAVLNPEGKNTVMLSGHIDEIGTIVTHVDDGGLISFQGLGGWDPQVLVGQRIRLLAEGGDVLAVVGKKPIHLMDADERSKASKIDDLWLDAALPAEEVKNRVKVGTPGRVEQPVLFSGRKIISPALDNRIGAYVVLEALRRMKELGVQEKVVAVASTQEEIGAWGARVAAYGLNPDLAFTVDLCFESKAPGVNAKKYGESEFGSGTAITVGPFIHPTVAKGLQDAASQHKLKFTLSASRNHTATDADEIHLVRSGVPGAVLSIPSRYMHSPNEIVDLDDVDNTIELIAQYVLGVQDYSFIR</sequence>
<dbReference type="Gene3D" id="2.40.30.40">
    <property type="entry name" value="Peptidase M42, domain 2"/>
    <property type="match status" value="1"/>
</dbReference>
<evidence type="ECO:0000256" key="1">
    <source>
        <dbReference type="ARBA" id="ARBA00006272"/>
    </source>
</evidence>
<evidence type="ECO:0000256" key="6">
    <source>
        <dbReference type="PIRNR" id="PIRNR001123"/>
    </source>
</evidence>
<dbReference type="InterPro" id="IPR008007">
    <property type="entry name" value="Peptidase_M42"/>
</dbReference>
<keyword evidence="4" id="KW-0479">Metal-binding</keyword>
<dbReference type="RefSeq" id="WP_189008842.1">
    <property type="nucleotide sequence ID" value="NZ_BMOD01000041.1"/>
</dbReference>
<dbReference type="InterPro" id="IPR023367">
    <property type="entry name" value="Peptidase_M42_dom2"/>
</dbReference>
<accession>A0ABQ2DHI7</accession>
<keyword evidence="5" id="KW-0378">Hydrolase</keyword>
<proteinExistence type="inferred from homology"/>
<dbReference type="Gene3D" id="3.40.630.10">
    <property type="entry name" value="Zn peptidases"/>
    <property type="match status" value="1"/>
</dbReference>
<keyword evidence="3" id="KW-0645">Protease</keyword>
<dbReference type="EMBL" id="BMOD01000041">
    <property type="protein sequence ID" value="GGJ57870.1"/>
    <property type="molecule type" value="Genomic_DNA"/>
</dbReference>
<dbReference type="PANTHER" id="PTHR32481">
    <property type="entry name" value="AMINOPEPTIDASE"/>
    <property type="match status" value="1"/>
</dbReference>